<evidence type="ECO:0000313" key="1">
    <source>
        <dbReference type="EMBL" id="GFN90384.1"/>
    </source>
</evidence>
<reference evidence="1 2" key="1">
    <citation type="journal article" date="2021" name="Elife">
        <title>Chloroplast acquisition without the gene transfer in kleptoplastic sea slugs, Plakobranchus ocellatus.</title>
        <authorList>
            <person name="Maeda T."/>
            <person name="Takahashi S."/>
            <person name="Yoshida T."/>
            <person name="Shimamura S."/>
            <person name="Takaki Y."/>
            <person name="Nagai Y."/>
            <person name="Toyoda A."/>
            <person name="Suzuki Y."/>
            <person name="Arimoto A."/>
            <person name="Ishii H."/>
            <person name="Satoh N."/>
            <person name="Nishiyama T."/>
            <person name="Hasebe M."/>
            <person name="Maruyama T."/>
            <person name="Minagawa J."/>
            <person name="Obokata J."/>
            <person name="Shigenobu S."/>
        </authorList>
    </citation>
    <scope>NUCLEOTIDE SEQUENCE [LARGE SCALE GENOMIC DNA]</scope>
</reference>
<organism evidence="1 2">
    <name type="scientific">Plakobranchus ocellatus</name>
    <dbReference type="NCBI Taxonomy" id="259542"/>
    <lineage>
        <taxon>Eukaryota</taxon>
        <taxon>Metazoa</taxon>
        <taxon>Spiralia</taxon>
        <taxon>Lophotrochozoa</taxon>
        <taxon>Mollusca</taxon>
        <taxon>Gastropoda</taxon>
        <taxon>Heterobranchia</taxon>
        <taxon>Euthyneura</taxon>
        <taxon>Panpulmonata</taxon>
        <taxon>Sacoglossa</taxon>
        <taxon>Placobranchoidea</taxon>
        <taxon>Plakobranchidae</taxon>
        <taxon>Plakobranchus</taxon>
    </lineage>
</organism>
<keyword evidence="2" id="KW-1185">Reference proteome</keyword>
<dbReference type="EMBL" id="BLXT01002034">
    <property type="protein sequence ID" value="GFN90384.1"/>
    <property type="molecule type" value="Genomic_DNA"/>
</dbReference>
<protein>
    <submittedName>
        <fullName evidence="1">Uncharacterized protein</fullName>
    </submittedName>
</protein>
<accession>A0AAV3Z748</accession>
<evidence type="ECO:0000313" key="2">
    <source>
        <dbReference type="Proteomes" id="UP000735302"/>
    </source>
</evidence>
<comment type="caution">
    <text evidence="1">The sequence shown here is derived from an EMBL/GenBank/DDBJ whole genome shotgun (WGS) entry which is preliminary data.</text>
</comment>
<proteinExistence type="predicted"/>
<dbReference type="AlphaFoldDB" id="A0AAV3Z748"/>
<dbReference type="Proteomes" id="UP000735302">
    <property type="component" value="Unassembled WGS sequence"/>
</dbReference>
<name>A0AAV3Z748_9GAST</name>
<gene>
    <name evidence="1" type="ORF">PoB_001689000</name>
</gene>
<sequence>MRRGKAEGVKGQVDLAGAKSGNLEELIAFLLYDFELFARVGPIFYTRWQSAHRRDLSVKEDTCGIIFLESGTYSTRMGQIRQLLRYKFTLRKSRTYLSERALCDCCLRFSSFSL</sequence>